<protein>
    <recommendedName>
        <fullName evidence="4">Metal-dependent hydrolase</fullName>
    </recommendedName>
</protein>
<dbReference type="PANTHER" id="PTHR40031">
    <property type="entry name" value="HYPOTHETICAL MEMBRANE SPANNING PROTEIN"/>
    <property type="match status" value="1"/>
</dbReference>
<dbReference type="Pfam" id="PF04307">
    <property type="entry name" value="YdjM"/>
    <property type="match status" value="1"/>
</dbReference>
<keyword evidence="1" id="KW-1133">Transmembrane helix</keyword>
<dbReference type="AlphaFoldDB" id="A0A6F8T795"/>
<keyword evidence="1" id="KW-0812">Transmembrane</keyword>
<evidence type="ECO:0008006" key="4">
    <source>
        <dbReference type="Google" id="ProtNLM"/>
    </source>
</evidence>
<sequence length="169" mass="19072">MDFITQGVVGAASAQAFLHNQDKHNAWLVGALAGMAADLDVLIQSADDPMLFFLYHRHFTHSLLFIPVGTIVITLILLLFERFRKNWRLTLLAALIGYATHGLLDACTAYGTVLFWPFSDERVSWDIISIIDPFITIPLFLGVVWTYTFNKKKGVIFVSCQNRRVSVCH</sequence>
<dbReference type="EMBL" id="AP022839">
    <property type="protein sequence ID" value="BCA96027.1"/>
    <property type="molecule type" value="Genomic_DNA"/>
</dbReference>
<keyword evidence="3" id="KW-1185">Reference proteome</keyword>
<accession>A0A6F8T795</accession>
<evidence type="ECO:0000256" key="1">
    <source>
        <dbReference type="SAM" id="Phobius"/>
    </source>
</evidence>
<dbReference type="Proteomes" id="UP000502894">
    <property type="component" value="Chromosome"/>
</dbReference>
<dbReference type="PANTHER" id="PTHR40031:SF1">
    <property type="entry name" value="MEMBRANE-BOUND METAL-DEPENDENT HYDROLASE"/>
    <property type="match status" value="1"/>
</dbReference>
<dbReference type="InterPro" id="IPR007404">
    <property type="entry name" value="YdjM-like"/>
</dbReference>
<feature type="transmembrane region" description="Helical" evidence="1">
    <location>
        <begin position="92"/>
        <end position="115"/>
    </location>
</feature>
<keyword evidence="1" id="KW-0472">Membrane</keyword>
<proteinExistence type="predicted"/>
<name>A0A6F8T795_9GAMM</name>
<dbReference type="RefSeq" id="WP_173237466.1">
    <property type="nucleotide sequence ID" value="NZ_AP022839.1"/>
</dbReference>
<evidence type="ECO:0000313" key="3">
    <source>
        <dbReference type="Proteomes" id="UP000502894"/>
    </source>
</evidence>
<feature type="transmembrane region" description="Helical" evidence="1">
    <location>
        <begin position="59"/>
        <end position="80"/>
    </location>
</feature>
<dbReference type="KEGG" id="lant:TUM19329_23880"/>
<gene>
    <name evidence="2" type="ORF">TUM19329_23880</name>
</gene>
<feature type="transmembrane region" description="Helical" evidence="1">
    <location>
        <begin position="127"/>
        <end position="147"/>
    </location>
</feature>
<organism evidence="2 3">
    <name type="scientific">Legionella antarctica</name>
    <dbReference type="NCBI Taxonomy" id="2708020"/>
    <lineage>
        <taxon>Bacteria</taxon>
        <taxon>Pseudomonadati</taxon>
        <taxon>Pseudomonadota</taxon>
        <taxon>Gammaproteobacteria</taxon>
        <taxon>Legionellales</taxon>
        <taxon>Legionellaceae</taxon>
        <taxon>Legionella</taxon>
    </lineage>
</organism>
<reference evidence="2" key="1">
    <citation type="journal article" date="2020" name="Microbiol. Resour. Announc.">
        <title>Complete Genome Sequence of Novel Psychrotolerant Legionella Strain TUM19329, Isolated from Antarctic Lake Sediment.</title>
        <authorList>
            <person name="Shimada S."/>
            <person name="Nakai R."/>
            <person name="Aoki K."/>
            <person name="Shimoeda N."/>
            <person name="Ohno G."/>
            <person name="Miyazaki Y."/>
            <person name="Kudoh S."/>
            <person name="Imura S."/>
            <person name="Watanabe K."/>
            <person name="Ishii Y."/>
            <person name="Tateda K."/>
        </authorList>
    </citation>
    <scope>NUCLEOTIDE SEQUENCE [LARGE SCALE GENOMIC DNA]</scope>
    <source>
        <strain evidence="2">TUM19329</strain>
    </source>
</reference>
<dbReference type="InterPro" id="IPR053170">
    <property type="entry name" value="Transcription_regulator"/>
</dbReference>
<evidence type="ECO:0000313" key="2">
    <source>
        <dbReference type="EMBL" id="BCA96027.1"/>
    </source>
</evidence>